<dbReference type="KEGG" id="pgri:PgNI_07003"/>
<sequence>MDGWVLGWSRRGPGGCRCSFSSVYLTLSRGCTISHERSVGICTIVEYPVSREGKPVRKGVVWQVGTSGKYFCLFVDSRLVPAVGGEKSPSASCRPRVQEWGCWFIKSRQVGAGLDCRSEPWNLGRGTLVATVEANRRLGGVFCQCRYDGLEYYGVSCMSGVARMLLECGQVGIGFISSLASRDWRILPACA</sequence>
<evidence type="ECO:0000313" key="1">
    <source>
        <dbReference type="Proteomes" id="UP000515153"/>
    </source>
</evidence>
<proteinExistence type="predicted"/>
<reference evidence="2" key="3">
    <citation type="submission" date="2025-08" db="UniProtKB">
        <authorList>
            <consortium name="RefSeq"/>
        </authorList>
    </citation>
    <scope>IDENTIFICATION</scope>
    <source>
        <strain evidence="2">NI907</strain>
    </source>
</reference>
<dbReference type="Proteomes" id="UP000515153">
    <property type="component" value="Unplaced"/>
</dbReference>
<dbReference type="GeneID" id="41961930"/>
<dbReference type="RefSeq" id="XP_030981240.1">
    <property type="nucleotide sequence ID" value="XM_031127021.1"/>
</dbReference>
<name>A0A6P8B290_PYRGI</name>
<organism evidence="1 2">
    <name type="scientific">Pyricularia grisea</name>
    <name type="common">Crabgrass-specific blast fungus</name>
    <name type="synonym">Magnaporthe grisea</name>
    <dbReference type="NCBI Taxonomy" id="148305"/>
    <lineage>
        <taxon>Eukaryota</taxon>
        <taxon>Fungi</taxon>
        <taxon>Dikarya</taxon>
        <taxon>Ascomycota</taxon>
        <taxon>Pezizomycotina</taxon>
        <taxon>Sordariomycetes</taxon>
        <taxon>Sordariomycetidae</taxon>
        <taxon>Magnaporthales</taxon>
        <taxon>Pyriculariaceae</taxon>
        <taxon>Pyricularia</taxon>
    </lineage>
</organism>
<reference evidence="2" key="1">
    <citation type="journal article" date="2019" name="Mol. Biol. Evol.">
        <title>Blast fungal genomes show frequent chromosomal changes, gene gains and losses, and effector gene turnover.</title>
        <authorList>
            <person name="Gomez Luciano L.B."/>
            <person name="Jason Tsai I."/>
            <person name="Chuma I."/>
            <person name="Tosa Y."/>
            <person name="Chen Y.H."/>
            <person name="Li J.Y."/>
            <person name="Li M.Y."/>
            <person name="Jade Lu M.Y."/>
            <person name="Nakayashiki H."/>
            <person name="Li W.H."/>
        </authorList>
    </citation>
    <scope>NUCLEOTIDE SEQUENCE</scope>
    <source>
        <strain evidence="2">NI907</strain>
    </source>
</reference>
<accession>A0A6P8B290</accession>
<gene>
    <name evidence="2" type="ORF">PgNI_07003</name>
</gene>
<dbReference type="AlphaFoldDB" id="A0A6P8B290"/>
<reference evidence="2" key="2">
    <citation type="submission" date="2019-10" db="EMBL/GenBank/DDBJ databases">
        <authorList>
            <consortium name="NCBI Genome Project"/>
        </authorList>
    </citation>
    <scope>NUCLEOTIDE SEQUENCE</scope>
    <source>
        <strain evidence="2">NI907</strain>
    </source>
</reference>
<keyword evidence="1" id="KW-1185">Reference proteome</keyword>
<protein>
    <submittedName>
        <fullName evidence="2">Uncharacterized protein</fullName>
    </submittedName>
</protein>
<evidence type="ECO:0000313" key="2">
    <source>
        <dbReference type="RefSeq" id="XP_030981240.1"/>
    </source>
</evidence>